<evidence type="ECO:0000313" key="1">
    <source>
        <dbReference type="EMBL" id="PJE34721.1"/>
    </source>
</evidence>
<protein>
    <submittedName>
        <fullName evidence="1">Arginine transporter</fullName>
    </submittedName>
</protein>
<gene>
    <name evidence="1" type="ORF">CVM52_20875</name>
</gene>
<dbReference type="EMBL" id="PGTB01000148">
    <property type="protein sequence ID" value="PJE34721.1"/>
    <property type="molecule type" value="Genomic_DNA"/>
</dbReference>
<accession>A0A2M8IW18</accession>
<name>A0A2M8IW18_9RHOB</name>
<keyword evidence="2" id="KW-1185">Reference proteome</keyword>
<proteinExistence type="predicted"/>
<dbReference type="Proteomes" id="UP000231553">
    <property type="component" value="Unassembled WGS sequence"/>
</dbReference>
<comment type="caution">
    <text evidence="1">The sequence shown here is derived from an EMBL/GenBank/DDBJ whole genome shotgun (WGS) entry which is preliminary data.</text>
</comment>
<dbReference type="OrthoDB" id="7659053at2"/>
<sequence>MTFVASCGSGRGSAVTRVVGGPITSACMQAARTGATLERCGCVQAVANDSLSSSDQRRGAAFFTDPQRAQEIRQSSSRSDSEFWERWSAFSQKAAELCE</sequence>
<organism evidence="1 2">
    <name type="scientific">Pseudooceanicola lipolyticus</name>
    <dbReference type="NCBI Taxonomy" id="2029104"/>
    <lineage>
        <taxon>Bacteria</taxon>
        <taxon>Pseudomonadati</taxon>
        <taxon>Pseudomonadota</taxon>
        <taxon>Alphaproteobacteria</taxon>
        <taxon>Rhodobacterales</taxon>
        <taxon>Paracoccaceae</taxon>
        <taxon>Pseudooceanicola</taxon>
    </lineage>
</organism>
<reference evidence="1 2" key="1">
    <citation type="journal article" date="2018" name="Int. J. Syst. Evol. Microbiol.">
        <title>Pseudooceanicola lipolyticus sp. nov., a marine alphaproteobacterium, reclassification of Oceanicola flagellatus as Pseudooceanicola flagellatus comb. nov. and emended description of the genus Pseudooceanicola.</title>
        <authorList>
            <person name="Huang M.-M."/>
            <person name="Guo L.-L."/>
            <person name="Wu Y.-H."/>
            <person name="Lai Q.-L."/>
            <person name="Shao Z.-Z."/>
            <person name="Wang C.-S."/>
            <person name="Wu M."/>
            <person name="Xu X.-W."/>
        </authorList>
    </citation>
    <scope>NUCLEOTIDE SEQUENCE [LARGE SCALE GENOMIC DNA]</scope>
    <source>
        <strain evidence="1 2">157</strain>
    </source>
</reference>
<evidence type="ECO:0000313" key="2">
    <source>
        <dbReference type="Proteomes" id="UP000231553"/>
    </source>
</evidence>
<dbReference type="AlphaFoldDB" id="A0A2M8IW18"/>